<dbReference type="PROSITE" id="PS01359">
    <property type="entry name" value="ZF_PHD_1"/>
    <property type="match status" value="1"/>
</dbReference>
<feature type="active site" description="Proton donor/acceptor" evidence="14">
    <location>
        <position position="606"/>
    </location>
</feature>
<feature type="compositionally biased region" description="Basic residues" evidence="17">
    <location>
        <begin position="687"/>
        <end position="698"/>
    </location>
</feature>
<dbReference type="InterPro" id="IPR016181">
    <property type="entry name" value="Acyl_CoA_acyltransferase"/>
</dbReference>
<dbReference type="CDD" id="cd15526">
    <property type="entry name" value="PHD1_MOZ_d4"/>
    <property type="match status" value="1"/>
</dbReference>
<dbReference type="Gene3D" id="3.40.630.30">
    <property type="match status" value="1"/>
</dbReference>
<evidence type="ECO:0000259" key="18">
    <source>
        <dbReference type="PROSITE" id="PS50016"/>
    </source>
</evidence>
<keyword evidence="7 15" id="KW-0863">Zinc-finger</keyword>
<feature type="compositionally biased region" description="Low complexity" evidence="17">
    <location>
        <begin position="700"/>
        <end position="709"/>
    </location>
</feature>
<dbReference type="GeneID" id="77724889"/>
<dbReference type="GO" id="GO:0008270">
    <property type="term" value="F:zinc ion binding"/>
    <property type="evidence" value="ECO:0007669"/>
    <property type="project" value="UniProtKB-KW"/>
</dbReference>
<dbReference type="InterPro" id="IPR001965">
    <property type="entry name" value="Znf_PHD"/>
</dbReference>
<dbReference type="GO" id="GO:0003682">
    <property type="term" value="F:chromatin binding"/>
    <property type="evidence" value="ECO:0007669"/>
    <property type="project" value="TreeGrafter"/>
</dbReference>
<dbReference type="GO" id="GO:0006357">
    <property type="term" value="P:regulation of transcription by RNA polymerase II"/>
    <property type="evidence" value="ECO:0007669"/>
    <property type="project" value="TreeGrafter"/>
</dbReference>
<comment type="subcellular location">
    <subcellularLocation>
        <location evidence="1 16">Nucleus</location>
    </subcellularLocation>
</comment>
<dbReference type="InterPro" id="IPR013083">
    <property type="entry name" value="Znf_RING/FYVE/PHD"/>
</dbReference>
<accession>A0AA38H4G4</accession>
<keyword evidence="10" id="KW-0007">Acetylation</keyword>
<evidence type="ECO:0000313" key="21">
    <source>
        <dbReference type="Proteomes" id="UP001164286"/>
    </source>
</evidence>
<keyword evidence="9" id="KW-0156">Chromatin regulator</keyword>
<feature type="region of interest" description="Disordered" evidence="17">
    <location>
        <begin position="188"/>
        <end position="435"/>
    </location>
</feature>
<evidence type="ECO:0000256" key="11">
    <source>
        <dbReference type="ARBA" id="ARBA00023015"/>
    </source>
</evidence>
<dbReference type="SMART" id="SM00249">
    <property type="entry name" value="PHD"/>
    <property type="match status" value="2"/>
</dbReference>
<dbReference type="PROSITE" id="PS50016">
    <property type="entry name" value="ZF_PHD_2"/>
    <property type="match status" value="1"/>
</dbReference>
<keyword evidence="6" id="KW-0677">Repeat</keyword>
<keyword evidence="13 16" id="KW-0539">Nucleus</keyword>
<feature type="compositionally biased region" description="Polar residues" evidence="17">
    <location>
        <begin position="423"/>
        <end position="434"/>
    </location>
</feature>
<comment type="similarity">
    <text evidence="2 16">Belongs to the MYST (SAS/MOZ) family.</text>
</comment>
<evidence type="ECO:0000259" key="19">
    <source>
        <dbReference type="PROSITE" id="PS51726"/>
    </source>
</evidence>
<dbReference type="Pfam" id="PF17772">
    <property type="entry name" value="zf-MYST"/>
    <property type="match status" value="1"/>
</dbReference>
<evidence type="ECO:0000256" key="9">
    <source>
        <dbReference type="ARBA" id="ARBA00022853"/>
    </source>
</evidence>
<keyword evidence="8" id="KW-0862">Zinc</keyword>
<evidence type="ECO:0000256" key="8">
    <source>
        <dbReference type="ARBA" id="ARBA00022833"/>
    </source>
</evidence>
<dbReference type="InterPro" id="IPR011011">
    <property type="entry name" value="Znf_FYVE_PHD"/>
</dbReference>
<dbReference type="PANTHER" id="PTHR10615:SF161">
    <property type="entry name" value="HISTONE ACETYLTRANSFERASE KAT7"/>
    <property type="match status" value="1"/>
</dbReference>
<feature type="non-terminal residue" evidence="20">
    <location>
        <position position="1"/>
    </location>
</feature>
<dbReference type="GO" id="GO:0031507">
    <property type="term" value="P:heterochromatin formation"/>
    <property type="evidence" value="ECO:0007669"/>
    <property type="project" value="UniProtKB-ARBA"/>
</dbReference>
<dbReference type="InterPro" id="IPR040706">
    <property type="entry name" value="Zf-MYST"/>
</dbReference>
<evidence type="ECO:0000256" key="15">
    <source>
        <dbReference type="PROSITE-ProRule" id="PRU00146"/>
    </source>
</evidence>
<feature type="compositionally biased region" description="Basic residues" evidence="17">
    <location>
        <begin position="257"/>
        <end position="267"/>
    </location>
</feature>
<dbReference type="EMBL" id="JAKWFO010000007">
    <property type="protein sequence ID" value="KAI9634352.1"/>
    <property type="molecule type" value="Genomic_DNA"/>
</dbReference>
<evidence type="ECO:0000256" key="6">
    <source>
        <dbReference type="ARBA" id="ARBA00022737"/>
    </source>
</evidence>
<evidence type="ECO:0000256" key="7">
    <source>
        <dbReference type="ARBA" id="ARBA00022771"/>
    </source>
</evidence>
<evidence type="ECO:0000256" key="10">
    <source>
        <dbReference type="ARBA" id="ARBA00022990"/>
    </source>
</evidence>
<keyword evidence="12" id="KW-0804">Transcription</keyword>
<dbReference type="GO" id="GO:1990467">
    <property type="term" value="C:NuA3a histone acetyltransferase complex"/>
    <property type="evidence" value="ECO:0007669"/>
    <property type="project" value="TreeGrafter"/>
</dbReference>
<comment type="caution">
    <text evidence="20">The sequence shown here is derived from an EMBL/GenBank/DDBJ whole genome shotgun (WGS) entry which is preliminary data.</text>
</comment>
<dbReference type="InterPro" id="IPR019787">
    <property type="entry name" value="Znf_PHD-finger"/>
</dbReference>
<dbReference type="InterPro" id="IPR036388">
    <property type="entry name" value="WH-like_DNA-bd_sf"/>
</dbReference>
<dbReference type="FunFam" id="3.30.40.10:FF:000005">
    <property type="entry name" value="zinc finger protein isoform X1"/>
    <property type="match status" value="1"/>
</dbReference>
<evidence type="ECO:0000313" key="20">
    <source>
        <dbReference type="EMBL" id="KAI9634352.1"/>
    </source>
</evidence>
<feature type="compositionally biased region" description="Basic and acidic residues" evidence="17">
    <location>
        <begin position="718"/>
        <end position="729"/>
    </location>
</feature>
<feature type="region of interest" description="Disordered" evidence="17">
    <location>
        <begin position="680"/>
        <end position="729"/>
    </location>
</feature>
<name>A0AA38H4G4_9TREE</name>
<evidence type="ECO:0000256" key="4">
    <source>
        <dbReference type="ARBA" id="ARBA00022679"/>
    </source>
</evidence>
<dbReference type="InterPro" id="IPR019786">
    <property type="entry name" value="Zinc_finger_PHD-type_CS"/>
</dbReference>
<dbReference type="Gene3D" id="1.10.10.10">
    <property type="entry name" value="Winged helix-like DNA-binding domain superfamily/Winged helix DNA-binding domain"/>
    <property type="match status" value="1"/>
</dbReference>
<feature type="compositionally biased region" description="Basic and acidic residues" evidence="17">
    <location>
        <begin position="320"/>
        <end position="337"/>
    </location>
</feature>
<comment type="catalytic activity">
    <reaction evidence="16">
        <text>L-lysyl-[protein] + acetyl-CoA = N(6)-acetyl-L-lysyl-[protein] + CoA + H(+)</text>
        <dbReference type="Rhea" id="RHEA:45948"/>
        <dbReference type="Rhea" id="RHEA-COMP:9752"/>
        <dbReference type="Rhea" id="RHEA-COMP:10731"/>
        <dbReference type="ChEBI" id="CHEBI:15378"/>
        <dbReference type="ChEBI" id="CHEBI:29969"/>
        <dbReference type="ChEBI" id="CHEBI:57287"/>
        <dbReference type="ChEBI" id="CHEBI:57288"/>
        <dbReference type="ChEBI" id="CHEBI:61930"/>
        <dbReference type="EC" id="2.3.1.48"/>
    </reaction>
</comment>
<feature type="domain" description="MYST-type HAT" evidence="19">
    <location>
        <begin position="429"/>
        <end position="768"/>
    </location>
</feature>
<dbReference type="EC" id="2.3.1.48" evidence="3 16"/>
<feature type="compositionally biased region" description="Polar residues" evidence="17">
    <location>
        <begin position="360"/>
        <end position="376"/>
    </location>
</feature>
<dbReference type="Gene3D" id="3.30.60.60">
    <property type="entry name" value="N-acetyl transferase-like"/>
    <property type="match status" value="1"/>
</dbReference>
<keyword evidence="4" id="KW-0808">Transferase</keyword>
<dbReference type="SUPFAM" id="SSF57903">
    <property type="entry name" value="FYVE/PHD zinc finger"/>
    <property type="match status" value="2"/>
</dbReference>
<evidence type="ECO:0000256" key="17">
    <source>
        <dbReference type="SAM" id="MobiDB-lite"/>
    </source>
</evidence>
<dbReference type="Proteomes" id="UP001164286">
    <property type="component" value="Unassembled WGS sequence"/>
</dbReference>
<evidence type="ECO:0000256" key="12">
    <source>
        <dbReference type="ARBA" id="ARBA00023163"/>
    </source>
</evidence>
<dbReference type="Pfam" id="PF01853">
    <property type="entry name" value="MOZ_SAS"/>
    <property type="match status" value="1"/>
</dbReference>
<dbReference type="GO" id="GO:0005634">
    <property type="term" value="C:nucleus"/>
    <property type="evidence" value="ECO:0007669"/>
    <property type="project" value="UniProtKB-SubCell"/>
</dbReference>
<dbReference type="PANTHER" id="PTHR10615">
    <property type="entry name" value="HISTONE ACETYLTRANSFERASE"/>
    <property type="match status" value="1"/>
</dbReference>
<sequence>MPSNKRARIPRTSTSTSIPAHANGHANGNGNGLTHSASAPAIASSSLKVKIKGPRGNAVKSKGKSRAYDDQGLVLPDPYCSFCTGTKAANKLGRPENMVSCHLCGRSGHFSCLDMTSPELISIVQSYAWTCIECKTCEECALKENEDELMFCDGCDKGWHFACASPPLKRLPKGSWRCHHCRARLTHPTAHSHPESTPHPAPYKGKGKGKAIEFMPSHLEHLPSSSREPPKARKNDHPHPPSDVFDYAQSPLSQPKNGRKPKIKTNGHGHVVPPPRINIRLRIPKRHTSAEPEEAEEEKVPYGGVIEGADADTSRTTILESDKEAFERSRRVAEDKLGGPPPEASTTSGGGTWDTPGYASPTSTPGPSRTNSSMNLTPGAAHSLSRSLRDRLFTQSNPSTPDGHGHGHAQHTPTGATGGPMTRDSTGTGPSQKINKIRFGQFDIDTWYSAPYPEEYQYVPEGRLWLCEFCLKFMKSGFVAGRHRMKCRARHPPGDEIYRDGTVSVFEVDGRKNKIYCQNLCLLAKMFLDHKTLYYDVEPFLFYVMTEVDDLGARFVGYFSKEKRSPDNNVSCIMTLPVRQRKGWGQLLIDFSYLLSKKEGRVGSPEKPLSGLGAVTYKKYWQLAVFAYLRDKTGTVTIDGKLRRSSHISAATSLTFLDVYTTLLAEDFIRVQTTAVVPLRRSTPSRGRGRGSRGRGSRGRGSLLRNSGSQTDIDEPESNSHVDPPELKVPDSGTYEIVFDRDYVEAVLSKHASKGLLELRPERLKYHPFLVSR</sequence>
<dbReference type="FunFam" id="3.30.60.60:FF:000001">
    <property type="entry name" value="Histone acetyltransferase"/>
    <property type="match status" value="1"/>
</dbReference>
<protein>
    <recommendedName>
        <fullName evidence="3 16">Histone acetyltransferase</fullName>
        <ecNumber evidence="3 16">2.3.1.48</ecNumber>
    </recommendedName>
</protein>
<dbReference type="InterPro" id="IPR002717">
    <property type="entry name" value="HAT_MYST-type"/>
</dbReference>
<dbReference type="InterPro" id="IPR050603">
    <property type="entry name" value="MYST_HAT"/>
</dbReference>
<dbReference type="SUPFAM" id="SSF55729">
    <property type="entry name" value="Acyl-CoA N-acyltransferases (Nat)"/>
    <property type="match status" value="1"/>
</dbReference>
<dbReference type="PROSITE" id="PS51726">
    <property type="entry name" value="MYST_HAT"/>
    <property type="match status" value="1"/>
</dbReference>
<dbReference type="Pfam" id="PF00628">
    <property type="entry name" value="PHD"/>
    <property type="match status" value="1"/>
</dbReference>
<dbReference type="GO" id="GO:0004402">
    <property type="term" value="F:histone acetyltransferase activity"/>
    <property type="evidence" value="ECO:0007669"/>
    <property type="project" value="InterPro"/>
</dbReference>
<reference evidence="20" key="1">
    <citation type="journal article" date="2022" name="G3 (Bethesda)">
        <title>High quality genome of the basidiomycete yeast Dioszegia hungarica PDD-24b-2 isolated from cloud water.</title>
        <authorList>
            <person name="Jarrige D."/>
            <person name="Haridas S."/>
            <person name="Bleykasten-Grosshans C."/>
            <person name="Joly M."/>
            <person name="Nadalig T."/>
            <person name="Sancelme M."/>
            <person name="Vuilleumier S."/>
            <person name="Grigoriev I.V."/>
            <person name="Amato P."/>
            <person name="Bringel F."/>
        </authorList>
    </citation>
    <scope>NUCLEOTIDE SEQUENCE</scope>
    <source>
        <strain evidence="20">PDD-24b-2</strain>
    </source>
</reference>
<feature type="region of interest" description="Disordered" evidence="17">
    <location>
        <begin position="1"/>
        <end position="37"/>
    </location>
</feature>
<keyword evidence="21" id="KW-1185">Reference proteome</keyword>
<keyword evidence="11" id="KW-0805">Transcription regulation</keyword>
<dbReference type="AlphaFoldDB" id="A0AA38H4G4"/>
<dbReference type="RefSeq" id="XP_052944129.1">
    <property type="nucleotide sequence ID" value="XM_053085688.1"/>
</dbReference>
<evidence type="ECO:0000256" key="16">
    <source>
        <dbReference type="RuleBase" id="RU361211"/>
    </source>
</evidence>
<evidence type="ECO:0000256" key="13">
    <source>
        <dbReference type="ARBA" id="ARBA00023242"/>
    </source>
</evidence>
<organism evidence="20 21">
    <name type="scientific">Dioszegia hungarica</name>
    <dbReference type="NCBI Taxonomy" id="4972"/>
    <lineage>
        <taxon>Eukaryota</taxon>
        <taxon>Fungi</taxon>
        <taxon>Dikarya</taxon>
        <taxon>Basidiomycota</taxon>
        <taxon>Agaricomycotina</taxon>
        <taxon>Tremellomycetes</taxon>
        <taxon>Tremellales</taxon>
        <taxon>Bulleribasidiaceae</taxon>
        <taxon>Dioszegia</taxon>
    </lineage>
</organism>
<dbReference type="GO" id="GO:0003712">
    <property type="term" value="F:transcription coregulator activity"/>
    <property type="evidence" value="ECO:0007669"/>
    <property type="project" value="TreeGrafter"/>
</dbReference>
<proteinExistence type="inferred from homology"/>
<dbReference type="Gene3D" id="3.30.40.10">
    <property type="entry name" value="Zinc/RING finger domain, C3HC4 (zinc finger)"/>
    <property type="match status" value="1"/>
</dbReference>
<feature type="compositionally biased region" description="Basic and acidic residues" evidence="17">
    <location>
        <begin position="228"/>
        <end position="240"/>
    </location>
</feature>
<keyword evidence="5" id="KW-0479">Metal-binding</keyword>
<evidence type="ECO:0000256" key="3">
    <source>
        <dbReference type="ARBA" id="ARBA00013184"/>
    </source>
</evidence>
<dbReference type="FunFam" id="3.40.630.30:FF:000001">
    <property type="entry name" value="Histone acetyltransferase"/>
    <property type="match status" value="1"/>
</dbReference>
<gene>
    <name evidence="20" type="ORF">MKK02DRAFT_16778</name>
</gene>
<feature type="domain" description="PHD-type" evidence="18">
    <location>
        <begin position="131"/>
        <end position="184"/>
    </location>
</feature>
<evidence type="ECO:0000256" key="5">
    <source>
        <dbReference type="ARBA" id="ARBA00022723"/>
    </source>
</evidence>
<evidence type="ECO:0000256" key="1">
    <source>
        <dbReference type="ARBA" id="ARBA00004123"/>
    </source>
</evidence>
<evidence type="ECO:0000256" key="2">
    <source>
        <dbReference type="ARBA" id="ARBA00010107"/>
    </source>
</evidence>
<evidence type="ECO:0000256" key="14">
    <source>
        <dbReference type="PIRSR" id="PIRSR602717-51"/>
    </source>
</evidence>